<evidence type="ECO:0000256" key="1">
    <source>
        <dbReference type="SAM" id="MobiDB-lite"/>
    </source>
</evidence>
<dbReference type="EMBL" id="JAWJEJ010000001">
    <property type="protein sequence ID" value="MDV3456176.1"/>
    <property type="molecule type" value="Genomic_DNA"/>
</dbReference>
<reference evidence="4 5" key="1">
    <citation type="submission" date="2023-10" db="EMBL/GenBank/DDBJ databases">
        <title>Sphingomonas sp. HF-S4 16S ribosomal RNA gene Genome sequencing and assembly.</title>
        <authorList>
            <person name="Lee H."/>
        </authorList>
    </citation>
    <scope>NUCLEOTIDE SEQUENCE [LARGE SCALE GENOMIC DNA]</scope>
    <source>
        <strain evidence="4 5">HF-S4</strain>
    </source>
</reference>
<feature type="chain" id="PRO_5047533975" evidence="2">
    <location>
        <begin position="33"/>
        <end position="523"/>
    </location>
</feature>
<dbReference type="RefSeq" id="WP_317225372.1">
    <property type="nucleotide sequence ID" value="NZ_JAWJEJ010000001.1"/>
</dbReference>
<dbReference type="PROSITE" id="PS51318">
    <property type="entry name" value="TAT"/>
    <property type="match status" value="1"/>
</dbReference>
<evidence type="ECO:0000313" key="5">
    <source>
        <dbReference type="Proteomes" id="UP001273531"/>
    </source>
</evidence>
<evidence type="ECO:0000313" key="4">
    <source>
        <dbReference type="EMBL" id="MDV3456176.1"/>
    </source>
</evidence>
<proteinExistence type="predicted"/>
<dbReference type="Pfam" id="PF01425">
    <property type="entry name" value="Amidase"/>
    <property type="match status" value="1"/>
</dbReference>
<comment type="caution">
    <text evidence="4">The sequence shown here is derived from an EMBL/GenBank/DDBJ whole genome shotgun (WGS) entry which is preliminary data.</text>
</comment>
<dbReference type="PANTHER" id="PTHR11895:SF76">
    <property type="entry name" value="INDOLEACETAMIDE HYDROLASE"/>
    <property type="match status" value="1"/>
</dbReference>
<dbReference type="InterPro" id="IPR006311">
    <property type="entry name" value="TAT_signal"/>
</dbReference>
<dbReference type="PANTHER" id="PTHR11895">
    <property type="entry name" value="TRANSAMIDASE"/>
    <property type="match status" value="1"/>
</dbReference>
<dbReference type="Gene3D" id="3.90.1300.10">
    <property type="entry name" value="Amidase signature (AS) domain"/>
    <property type="match status" value="1"/>
</dbReference>
<dbReference type="NCBIfam" id="NF005686">
    <property type="entry name" value="PRK07486.1"/>
    <property type="match status" value="1"/>
</dbReference>
<dbReference type="InterPro" id="IPR036928">
    <property type="entry name" value="AS_sf"/>
</dbReference>
<dbReference type="SUPFAM" id="SSF75304">
    <property type="entry name" value="Amidase signature (AS) enzymes"/>
    <property type="match status" value="1"/>
</dbReference>
<feature type="signal peptide" evidence="2">
    <location>
        <begin position="1"/>
        <end position="32"/>
    </location>
</feature>
<organism evidence="4 5">
    <name type="scientific">Sphingomonas agrestis</name>
    <dbReference type="NCBI Taxonomy" id="3080540"/>
    <lineage>
        <taxon>Bacteria</taxon>
        <taxon>Pseudomonadati</taxon>
        <taxon>Pseudomonadota</taxon>
        <taxon>Alphaproteobacteria</taxon>
        <taxon>Sphingomonadales</taxon>
        <taxon>Sphingomonadaceae</taxon>
        <taxon>Sphingomonas</taxon>
    </lineage>
</organism>
<name>A0ABU3Y4J1_9SPHN</name>
<evidence type="ECO:0000256" key="2">
    <source>
        <dbReference type="SAM" id="SignalP"/>
    </source>
</evidence>
<dbReference type="InterPro" id="IPR000120">
    <property type="entry name" value="Amidase"/>
</dbReference>
<keyword evidence="2" id="KW-0732">Signal</keyword>
<gene>
    <name evidence="4" type="ORF">RZN05_04210</name>
</gene>
<keyword evidence="5" id="KW-1185">Reference proteome</keyword>
<feature type="domain" description="Amidase" evidence="3">
    <location>
        <begin position="65"/>
        <end position="497"/>
    </location>
</feature>
<dbReference type="InterPro" id="IPR023631">
    <property type="entry name" value="Amidase_dom"/>
</dbReference>
<accession>A0ABU3Y4J1</accession>
<protein>
    <submittedName>
        <fullName evidence="4">Amidase</fullName>
    </submittedName>
</protein>
<dbReference type="Proteomes" id="UP001273531">
    <property type="component" value="Unassembled WGS sequence"/>
</dbReference>
<sequence length="523" mass="55768">MQSESPTFTRRTLLGVPAAAAATHLIASPAPAAPSLPLPPASEITALGATDLAAAIRRRDLSSREVMTAHLAQIDRLNPRFNAIVSRVPADQLLEAAAASDEDAAKGRFRGPLHGFPHAVKDTAPTRGIRSTQGSPLLRDNIPAADSLVVSRMRDAGAIFIGKSNVPEFALGSHSYNPLFGVTRNAWNPEVSAGGSTGGGAVALALRMVPLADGSDFGGSLRNPAGWNNVFGFRPSFGRVPSVPSSDVFGQTFATSGPMARSVSDLALLLSVQAGQDARSPFSLPDDPARFAGSLDREWKGGRIGWLGDLQGGLAMEPGVLETCVKALSAFRAIGMTVEAAKLSLTAEEMWRIAVTLRHWSVGADLMGFYKDPAKRERMKPEAIWEVEGYLALSARQVAEASEGRARIYQAFRTLFETYDFLVLPTAQVFPFDVETLWPKQVAGRAMDSYHRWMEVTLPATMAGLPTLAVPAGFGGARKLPIGLQLIGPNHADLAVLQVGHAYEQASPWIHKAVPTALRANSR</sequence>
<feature type="region of interest" description="Disordered" evidence="1">
    <location>
        <begin position="110"/>
        <end position="135"/>
    </location>
</feature>
<evidence type="ECO:0000259" key="3">
    <source>
        <dbReference type="Pfam" id="PF01425"/>
    </source>
</evidence>